<gene>
    <name evidence="1" type="ORF">LCGC14_0234960</name>
</gene>
<evidence type="ECO:0000313" key="1">
    <source>
        <dbReference type="EMBL" id="KKN89650.1"/>
    </source>
</evidence>
<comment type="caution">
    <text evidence="1">The sequence shown here is derived from an EMBL/GenBank/DDBJ whole genome shotgun (WGS) entry which is preliminary data.</text>
</comment>
<reference evidence="1" key="1">
    <citation type="journal article" date="2015" name="Nature">
        <title>Complex archaea that bridge the gap between prokaryotes and eukaryotes.</title>
        <authorList>
            <person name="Spang A."/>
            <person name="Saw J.H."/>
            <person name="Jorgensen S.L."/>
            <person name="Zaremba-Niedzwiedzka K."/>
            <person name="Martijn J."/>
            <person name="Lind A.E."/>
            <person name="van Eijk R."/>
            <person name="Schleper C."/>
            <person name="Guy L."/>
            <person name="Ettema T.J."/>
        </authorList>
    </citation>
    <scope>NUCLEOTIDE SEQUENCE</scope>
</reference>
<dbReference type="AlphaFoldDB" id="A0A0F9U8U7"/>
<name>A0A0F9U8U7_9ZZZZ</name>
<dbReference type="EMBL" id="LAZR01000116">
    <property type="protein sequence ID" value="KKN89650.1"/>
    <property type="molecule type" value="Genomic_DNA"/>
</dbReference>
<proteinExistence type="predicted"/>
<accession>A0A0F9U8U7</accession>
<protein>
    <submittedName>
        <fullName evidence="1">Uncharacterized protein</fullName>
    </submittedName>
</protein>
<sequence>MKVTMNTDDAELLVGAMMDLMQEVARVEDVGPVEYSGPDQLTELSDKLVNLLTGKEEQDAEHNGLSLL</sequence>
<organism evidence="1">
    <name type="scientific">marine sediment metagenome</name>
    <dbReference type="NCBI Taxonomy" id="412755"/>
    <lineage>
        <taxon>unclassified sequences</taxon>
        <taxon>metagenomes</taxon>
        <taxon>ecological metagenomes</taxon>
    </lineage>
</organism>